<evidence type="ECO:0000256" key="6">
    <source>
        <dbReference type="ARBA" id="ARBA00022989"/>
    </source>
</evidence>
<keyword evidence="4" id="KW-0997">Cell inner membrane</keyword>
<keyword evidence="5 8" id="KW-0812">Transmembrane</keyword>
<keyword evidence="3" id="KW-1003">Cell membrane</keyword>
<proteinExistence type="predicted"/>
<feature type="domain" description="Tripartite ATP-independent periplasmic transporters DctQ component" evidence="9">
    <location>
        <begin position="2"/>
        <end position="102"/>
    </location>
</feature>
<dbReference type="GO" id="GO:0015740">
    <property type="term" value="P:C4-dicarboxylate transport"/>
    <property type="evidence" value="ECO:0007669"/>
    <property type="project" value="TreeGrafter"/>
</dbReference>
<gene>
    <name evidence="10" type="ORF">S03H2_42216</name>
</gene>
<evidence type="ECO:0000256" key="4">
    <source>
        <dbReference type="ARBA" id="ARBA00022519"/>
    </source>
</evidence>
<evidence type="ECO:0000256" key="5">
    <source>
        <dbReference type="ARBA" id="ARBA00022692"/>
    </source>
</evidence>
<keyword evidence="7 8" id="KW-0472">Membrane</keyword>
<dbReference type="PANTHER" id="PTHR35011:SF2">
    <property type="entry name" value="2,3-DIKETO-L-GULONATE TRAP TRANSPORTER SMALL PERMEASE PROTEIN YIAM"/>
    <property type="match status" value="1"/>
</dbReference>
<organism evidence="10">
    <name type="scientific">marine sediment metagenome</name>
    <dbReference type="NCBI Taxonomy" id="412755"/>
    <lineage>
        <taxon>unclassified sequences</taxon>
        <taxon>metagenomes</taxon>
        <taxon>ecological metagenomes</taxon>
    </lineage>
</organism>
<feature type="non-terminal residue" evidence="10">
    <location>
        <position position="1"/>
    </location>
</feature>
<evidence type="ECO:0000256" key="2">
    <source>
        <dbReference type="ARBA" id="ARBA00022448"/>
    </source>
</evidence>
<evidence type="ECO:0000313" key="10">
    <source>
        <dbReference type="EMBL" id="GAH75394.1"/>
    </source>
</evidence>
<evidence type="ECO:0000259" key="9">
    <source>
        <dbReference type="Pfam" id="PF04290"/>
    </source>
</evidence>
<dbReference type="Pfam" id="PF04290">
    <property type="entry name" value="DctQ"/>
    <property type="match status" value="1"/>
</dbReference>
<evidence type="ECO:0000256" key="3">
    <source>
        <dbReference type="ARBA" id="ARBA00022475"/>
    </source>
</evidence>
<feature type="transmembrane region" description="Helical" evidence="8">
    <location>
        <begin position="43"/>
        <end position="63"/>
    </location>
</feature>
<reference evidence="10" key="1">
    <citation type="journal article" date="2014" name="Front. Microbiol.">
        <title>High frequency of phylogenetically diverse reductive dehalogenase-homologous genes in deep subseafloor sedimentary metagenomes.</title>
        <authorList>
            <person name="Kawai M."/>
            <person name="Futagami T."/>
            <person name="Toyoda A."/>
            <person name="Takaki Y."/>
            <person name="Nishi S."/>
            <person name="Hori S."/>
            <person name="Arai W."/>
            <person name="Tsubouchi T."/>
            <person name="Morono Y."/>
            <person name="Uchiyama I."/>
            <person name="Ito T."/>
            <person name="Fujiyama A."/>
            <person name="Inagaki F."/>
            <person name="Takami H."/>
        </authorList>
    </citation>
    <scope>NUCLEOTIDE SEQUENCE</scope>
    <source>
        <strain evidence="10">Expedition CK06-06</strain>
    </source>
</reference>
<dbReference type="GO" id="GO:0022857">
    <property type="term" value="F:transmembrane transporter activity"/>
    <property type="evidence" value="ECO:0007669"/>
    <property type="project" value="TreeGrafter"/>
</dbReference>
<keyword evidence="6 8" id="KW-1133">Transmembrane helix</keyword>
<dbReference type="InterPro" id="IPR055348">
    <property type="entry name" value="DctQ"/>
</dbReference>
<dbReference type="InterPro" id="IPR007387">
    <property type="entry name" value="TRAP_DctQ"/>
</dbReference>
<keyword evidence="2" id="KW-0813">Transport</keyword>
<name>X1JAI9_9ZZZZ</name>
<accession>X1JAI9</accession>
<dbReference type="PANTHER" id="PTHR35011">
    <property type="entry name" value="2,3-DIKETO-L-GULONATE TRAP TRANSPORTER SMALL PERMEASE PROTEIN YIAM"/>
    <property type="match status" value="1"/>
</dbReference>
<sequence>VVILFIYTSALGAAVIVGKREHIAITWFIDKLPAAPRKVVDTINFLSIAFINAVMIFFSIHWINTTGNYLTAVLRIPQLYAQIIVPVGCGVAVLYCLHQILLILHPGENKRN</sequence>
<dbReference type="EMBL" id="BARU01026265">
    <property type="protein sequence ID" value="GAH75394.1"/>
    <property type="molecule type" value="Genomic_DNA"/>
</dbReference>
<feature type="transmembrane region" description="Helical" evidence="8">
    <location>
        <begin position="83"/>
        <end position="104"/>
    </location>
</feature>
<dbReference type="AlphaFoldDB" id="X1JAI9"/>
<comment type="subcellular location">
    <subcellularLocation>
        <location evidence="1">Cell inner membrane</location>
        <topology evidence="1">Multi-pass membrane protein</topology>
    </subcellularLocation>
</comment>
<comment type="caution">
    <text evidence="10">The sequence shown here is derived from an EMBL/GenBank/DDBJ whole genome shotgun (WGS) entry which is preliminary data.</text>
</comment>
<evidence type="ECO:0000256" key="1">
    <source>
        <dbReference type="ARBA" id="ARBA00004429"/>
    </source>
</evidence>
<evidence type="ECO:0000256" key="8">
    <source>
        <dbReference type="SAM" id="Phobius"/>
    </source>
</evidence>
<evidence type="ECO:0000256" key="7">
    <source>
        <dbReference type="ARBA" id="ARBA00023136"/>
    </source>
</evidence>
<dbReference type="GO" id="GO:0005886">
    <property type="term" value="C:plasma membrane"/>
    <property type="evidence" value="ECO:0007669"/>
    <property type="project" value="UniProtKB-SubCell"/>
</dbReference>
<protein>
    <recommendedName>
        <fullName evidence="9">Tripartite ATP-independent periplasmic transporters DctQ component domain-containing protein</fullName>
    </recommendedName>
</protein>